<evidence type="ECO:0000313" key="3">
    <source>
        <dbReference type="EMBL" id="MEQ2162406.1"/>
    </source>
</evidence>
<keyword evidence="4" id="KW-1185">Reference proteome</keyword>
<feature type="compositionally biased region" description="Pro residues" evidence="2">
    <location>
        <begin position="279"/>
        <end position="290"/>
    </location>
</feature>
<gene>
    <name evidence="3" type="ORF">GOODEAATRI_019415</name>
</gene>
<dbReference type="InterPro" id="IPR051825">
    <property type="entry name" value="SRCIN1"/>
</dbReference>
<feature type="region of interest" description="Disordered" evidence="2">
    <location>
        <begin position="208"/>
        <end position="328"/>
    </location>
</feature>
<evidence type="ECO:0000313" key="4">
    <source>
        <dbReference type="Proteomes" id="UP001476798"/>
    </source>
</evidence>
<dbReference type="Proteomes" id="UP001476798">
    <property type="component" value="Unassembled WGS sequence"/>
</dbReference>
<evidence type="ECO:0000256" key="2">
    <source>
        <dbReference type="SAM" id="MobiDB-lite"/>
    </source>
</evidence>
<name>A0ABV0MTF7_9TELE</name>
<sequence length="445" mass="49397">PPVQLIAFGQEIKLLREHQRLHLQPTVHLFQVQNQEVLRVQLKRAEQEISIKLTEAMQRLEDPVQRQRALVEEDRHKYLGLEEHVLVQLSRAFKSLFSLGSSIKGCFSRVPDHNETPFQQFSCKPTPTTTRVVTLRDVEEGAVTLRKVGESLAGLKGEFPALQTRMRAVLRVEVEAVKFLKEEPHKLDSMLKRVKSLTDTLSSLRSVSVGNSHTTAAEATAEGPSTSVQLVSSLATPEPQTSTVRSEVMPSSPVVIHHVQSSPVHMQQSQQSAALTVQPSPPLTPSPTQNPSPNLSKPQDRESPKLTISDPQSPARLKKIQGNGNGAPHQDLVIEELQNTKEKSKNRVMSIEAAEKEWEEKRQNMGHYDGKEFEKILQAAQANMMKGIPSLELEESQILPSAGIVEQGDIPSLVESPSGMTTTRSGEVVYTTRKESISSQVSRDR</sequence>
<comment type="caution">
    <text evidence="3">The sequence shown here is derived from an EMBL/GenBank/DDBJ whole genome shotgun (WGS) entry which is preliminary data.</text>
</comment>
<feature type="non-terminal residue" evidence="3">
    <location>
        <position position="1"/>
    </location>
</feature>
<feature type="coiled-coil region" evidence="1">
    <location>
        <begin position="334"/>
        <end position="361"/>
    </location>
</feature>
<dbReference type="PANTHER" id="PTHR22741">
    <property type="entry name" value="P140CAP/SNIP-RELATED"/>
    <property type="match status" value="1"/>
</dbReference>
<keyword evidence="1" id="KW-0175">Coiled coil</keyword>
<protein>
    <submittedName>
        <fullName evidence="3">Uncharacterized protein</fullName>
    </submittedName>
</protein>
<organism evidence="3 4">
    <name type="scientific">Goodea atripinnis</name>
    <dbReference type="NCBI Taxonomy" id="208336"/>
    <lineage>
        <taxon>Eukaryota</taxon>
        <taxon>Metazoa</taxon>
        <taxon>Chordata</taxon>
        <taxon>Craniata</taxon>
        <taxon>Vertebrata</taxon>
        <taxon>Euteleostomi</taxon>
        <taxon>Actinopterygii</taxon>
        <taxon>Neopterygii</taxon>
        <taxon>Teleostei</taxon>
        <taxon>Neoteleostei</taxon>
        <taxon>Acanthomorphata</taxon>
        <taxon>Ovalentaria</taxon>
        <taxon>Atherinomorphae</taxon>
        <taxon>Cyprinodontiformes</taxon>
        <taxon>Goodeidae</taxon>
        <taxon>Goodea</taxon>
    </lineage>
</organism>
<dbReference type="PANTHER" id="PTHR22741:SF11">
    <property type="entry name" value="SICKLE TAIL PROTEIN HOMOLOG"/>
    <property type="match status" value="1"/>
</dbReference>
<evidence type="ECO:0000256" key="1">
    <source>
        <dbReference type="SAM" id="Coils"/>
    </source>
</evidence>
<accession>A0ABV0MTF7</accession>
<dbReference type="EMBL" id="JAHRIO010011716">
    <property type="protein sequence ID" value="MEQ2162406.1"/>
    <property type="molecule type" value="Genomic_DNA"/>
</dbReference>
<feature type="compositionally biased region" description="Polar residues" evidence="2">
    <location>
        <begin position="208"/>
        <end position="245"/>
    </location>
</feature>
<proteinExistence type="predicted"/>
<feature type="compositionally biased region" description="Polar residues" evidence="2">
    <location>
        <begin position="259"/>
        <end position="277"/>
    </location>
</feature>
<reference evidence="3 4" key="1">
    <citation type="submission" date="2021-06" db="EMBL/GenBank/DDBJ databases">
        <authorList>
            <person name="Palmer J.M."/>
        </authorList>
    </citation>
    <scope>NUCLEOTIDE SEQUENCE [LARGE SCALE GENOMIC DNA]</scope>
    <source>
        <strain evidence="3 4">GA_2019</strain>
        <tissue evidence="3">Muscle</tissue>
    </source>
</reference>